<name>A0ABR3XJM6_9PEZI</name>
<dbReference type="Gene3D" id="1.20.1250.20">
    <property type="entry name" value="MFS general substrate transporter like domains"/>
    <property type="match status" value="2"/>
</dbReference>
<dbReference type="Pfam" id="PF07690">
    <property type="entry name" value="MFS_1"/>
    <property type="match status" value="1"/>
</dbReference>
<keyword evidence="2" id="KW-0813">Transport</keyword>
<feature type="transmembrane region" description="Helical" evidence="6">
    <location>
        <begin position="327"/>
        <end position="348"/>
    </location>
</feature>
<comment type="subcellular location">
    <subcellularLocation>
        <location evidence="1">Membrane</location>
        <topology evidence="1">Multi-pass membrane protein</topology>
    </subcellularLocation>
</comment>
<evidence type="ECO:0000256" key="5">
    <source>
        <dbReference type="ARBA" id="ARBA00023136"/>
    </source>
</evidence>
<dbReference type="InterPro" id="IPR011701">
    <property type="entry name" value="MFS"/>
</dbReference>
<evidence type="ECO:0000313" key="9">
    <source>
        <dbReference type="Proteomes" id="UP001586593"/>
    </source>
</evidence>
<dbReference type="Proteomes" id="UP001586593">
    <property type="component" value="Unassembled WGS sequence"/>
</dbReference>
<dbReference type="PANTHER" id="PTHR43791:SF24">
    <property type="entry name" value="NICOTINIC ACID PLASMA MEMBRANE TRANSPORTER"/>
    <property type="match status" value="1"/>
</dbReference>
<feature type="transmembrane region" description="Helical" evidence="6">
    <location>
        <begin position="380"/>
        <end position="402"/>
    </location>
</feature>
<evidence type="ECO:0000259" key="7">
    <source>
        <dbReference type="PROSITE" id="PS50850"/>
    </source>
</evidence>
<keyword evidence="3 6" id="KW-0812">Transmembrane</keyword>
<feature type="transmembrane region" description="Helical" evidence="6">
    <location>
        <begin position="99"/>
        <end position="119"/>
    </location>
</feature>
<reference evidence="8 9" key="1">
    <citation type="journal article" date="2024" name="Commun. Biol.">
        <title>Comparative genomic analysis of thermophilic fungi reveals convergent evolutionary adaptations and gene losses.</title>
        <authorList>
            <person name="Steindorff A.S."/>
            <person name="Aguilar-Pontes M.V."/>
            <person name="Robinson A.J."/>
            <person name="Andreopoulos B."/>
            <person name="LaButti K."/>
            <person name="Kuo A."/>
            <person name="Mondo S."/>
            <person name="Riley R."/>
            <person name="Otillar R."/>
            <person name="Haridas S."/>
            <person name="Lipzen A."/>
            <person name="Grimwood J."/>
            <person name="Schmutz J."/>
            <person name="Clum A."/>
            <person name="Reid I.D."/>
            <person name="Moisan M.C."/>
            <person name="Butler G."/>
            <person name="Nguyen T.T.M."/>
            <person name="Dewar K."/>
            <person name="Conant G."/>
            <person name="Drula E."/>
            <person name="Henrissat B."/>
            <person name="Hansel C."/>
            <person name="Singer S."/>
            <person name="Hutchinson M.I."/>
            <person name="de Vries R.P."/>
            <person name="Natvig D.O."/>
            <person name="Powell A.J."/>
            <person name="Tsang A."/>
            <person name="Grigoriev I.V."/>
        </authorList>
    </citation>
    <scope>NUCLEOTIDE SEQUENCE [LARGE SCALE GENOMIC DNA]</scope>
    <source>
        <strain evidence="8 9">ATCC 24622</strain>
    </source>
</reference>
<evidence type="ECO:0000256" key="4">
    <source>
        <dbReference type="ARBA" id="ARBA00022989"/>
    </source>
</evidence>
<gene>
    <name evidence="8" type="ORF">VTK73DRAFT_9609</name>
</gene>
<accession>A0ABR3XJM6</accession>
<feature type="transmembrane region" description="Helical" evidence="6">
    <location>
        <begin position="126"/>
        <end position="148"/>
    </location>
</feature>
<organism evidence="8 9">
    <name type="scientific">Phialemonium thermophilum</name>
    <dbReference type="NCBI Taxonomy" id="223376"/>
    <lineage>
        <taxon>Eukaryota</taxon>
        <taxon>Fungi</taxon>
        <taxon>Dikarya</taxon>
        <taxon>Ascomycota</taxon>
        <taxon>Pezizomycotina</taxon>
        <taxon>Sordariomycetes</taxon>
        <taxon>Sordariomycetidae</taxon>
        <taxon>Cephalothecales</taxon>
        <taxon>Cephalothecaceae</taxon>
        <taxon>Phialemonium</taxon>
    </lineage>
</organism>
<keyword evidence="5 6" id="KW-0472">Membrane</keyword>
<keyword evidence="9" id="KW-1185">Reference proteome</keyword>
<evidence type="ECO:0000313" key="8">
    <source>
        <dbReference type="EMBL" id="KAL1876171.1"/>
    </source>
</evidence>
<evidence type="ECO:0000256" key="3">
    <source>
        <dbReference type="ARBA" id="ARBA00022692"/>
    </source>
</evidence>
<dbReference type="InterPro" id="IPR036259">
    <property type="entry name" value="MFS_trans_sf"/>
</dbReference>
<feature type="transmembrane region" description="Helical" evidence="6">
    <location>
        <begin position="447"/>
        <end position="468"/>
    </location>
</feature>
<feature type="transmembrane region" description="Helical" evidence="6">
    <location>
        <begin position="290"/>
        <end position="315"/>
    </location>
</feature>
<sequence length="500" mass="55166">MTTLHDETKSHVSFDETVKDQIELTTQSADRAGGASPPLPLSEEELKRERVVVWKLDLYIAPLIFLLQFVSNIDKGNIGFAATQGLLTDLHLKGNELNAAVSIFYVLYICVEIPAALVVKRIGFYRFVPCIVGIWGLVCMCTGFVQSYGGLMTARLFLGAAEGCLFPSLSIFLLNWYRREEMGVRIFLLFGAPAVAGAFGGLLAFAILHMDGVGGYPGWRWLYIIEGLITIVVAFACIFIIPRSYESAYFLNDEDKRIMRRRAELAEAYSGGTGHYKWADVKMALSDPKVFVSGIAQHATITILYGFGTFLPVIIKSGLGYSTVQAQYLTIPVFVWGTIVYFSVALMSDKLSNRFWPLMCLAPFMAAGYAVLLADTSSGVHYFATFLVATGVYICAGINFSWLSSNSAPDGKRAASVGIQQSMTQIAGVISGQIYQSTRAPRYTLGHAYSLGCVGVAMIGWCAMRWILASREKKKAEVRSSGQEWTRAWDDRAPDFKYLM</sequence>
<evidence type="ECO:0000256" key="6">
    <source>
        <dbReference type="SAM" id="Phobius"/>
    </source>
</evidence>
<evidence type="ECO:0000256" key="2">
    <source>
        <dbReference type="ARBA" id="ARBA00022448"/>
    </source>
</evidence>
<feature type="transmembrane region" description="Helical" evidence="6">
    <location>
        <begin position="355"/>
        <end position="374"/>
    </location>
</feature>
<feature type="transmembrane region" description="Helical" evidence="6">
    <location>
        <begin position="52"/>
        <end position="70"/>
    </location>
</feature>
<comment type="caution">
    <text evidence="8">The sequence shown here is derived from an EMBL/GenBank/DDBJ whole genome shotgun (WGS) entry which is preliminary data.</text>
</comment>
<dbReference type="PROSITE" id="PS50850">
    <property type="entry name" value="MFS"/>
    <property type="match status" value="1"/>
</dbReference>
<proteinExistence type="predicted"/>
<feature type="transmembrane region" description="Helical" evidence="6">
    <location>
        <begin position="186"/>
        <end position="209"/>
    </location>
</feature>
<protein>
    <recommendedName>
        <fullName evidence="7">Major facilitator superfamily (MFS) profile domain-containing protein</fullName>
    </recommendedName>
</protein>
<feature type="transmembrane region" description="Helical" evidence="6">
    <location>
        <begin position="154"/>
        <end position="174"/>
    </location>
</feature>
<dbReference type="SUPFAM" id="SSF103473">
    <property type="entry name" value="MFS general substrate transporter"/>
    <property type="match status" value="1"/>
</dbReference>
<dbReference type="InterPro" id="IPR020846">
    <property type="entry name" value="MFS_dom"/>
</dbReference>
<feature type="domain" description="Major facilitator superfamily (MFS) profile" evidence="7">
    <location>
        <begin position="60"/>
        <end position="473"/>
    </location>
</feature>
<feature type="transmembrane region" description="Helical" evidence="6">
    <location>
        <begin position="221"/>
        <end position="241"/>
    </location>
</feature>
<keyword evidence="4 6" id="KW-1133">Transmembrane helix</keyword>
<dbReference type="PANTHER" id="PTHR43791">
    <property type="entry name" value="PERMEASE-RELATED"/>
    <property type="match status" value="1"/>
</dbReference>
<evidence type="ECO:0000256" key="1">
    <source>
        <dbReference type="ARBA" id="ARBA00004141"/>
    </source>
</evidence>
<dbReference type="EMBL" id="JAZHXJ010000082">
    <property type="protein sequence ID" value="KAL1876171.1"/>
    <property type="molecule type" value="Genomic_DNA"/>
</dbReference>